<dbReference type="EMBL" id="BMFK01000006">
    <property type="protein sequence ID" value="GGE83592.1"/>
    <property type="molecule type" value="Genomic_DNA"/>
</dbReference>
<reference evidence="1" key="2">
    <citation type="submission" date="2020-09" db="EMBL/GenBank/DDBJ databases">
        <authorList>
            <person name="Sun Q."/>
            <person name="Zhou Y."/>
        </authorList>
    </citation>
    <scope>NUCLEOTIDE SEQUENCE</scope>
    <source>
        <strain evidence="1">CGMCC 1.12698</strain>
    </source>
</reference>
<dbReference type="AlphaFoldDB" id="A0A917AWT3"/>
<evidence type="ECO:0000313" key="2">
    <source>
        <dbReference type="Proteomes" id="UP000605259"/>
    </source>
</evidence>
<gene>
    <name evidence="1" type="ORF">GCM10007140_36400</name>
</gene>
<comment type="caution">
    <text evidence="1">The sequence shown here is derived from an EMBL/GenBank/DDBJ whole genome shotgun (WGS) entry which is preliminary data.</text>
</comment>
<reference evidence="1" key="1">
    <citation type="journal article" date="2014" name="Int. J. Syst. Evol. Microbiol.">
        <title>Complete genome sequence of Corynebacterium casei LMG S-19264T (=DSM 44701T), isolated from a smear-ripened cheese.</title>
        <authorList>
            <consortium name="US DOE Joint Genome Institute (JGI-PGF)"/>
            <person name="Walter F."/>
            <person name="Albersmeier A."/>
            <person name="Kalinowski J."/>
            <person name="Ruckert C."/>
        </authorList>
    </citation>
    <scope>NUCLEOTIDE SEQUENCE</scope>
    <source>
        <strain evidence="1">CGMCC 1.12698</strain>
    </source>
</reference>
<keyword evidence="2" id="KW-1185">Reference proteome</keyword>
<evidence type="ECO:0000313" key="1">
    <source>
        <dbReference type="EMBL" id="GGE83592.1"/>
    </source>
</evidence>
<organism evidence="1 2">
    <name type="scientific">Priestia taiwanensis</name>
    <dbReference type="NCBI Taxonomy" id="1347902"/>
    <lineage>
        <taxon>Bacteria</taxon>
        <taxon>Bacillati</taxon>
        <taxon>Bacillota</taxon>
        <taxon>Bacilli</taxon>
        <taxon>Bacillales</taxon>
        <taxon>Bacillaceae</taxon>
        <taxon>Priestia</taxon>
    </lineage>
</organism>
<dbReference type="Proteomes" id="UP000605259">
    <property type="component" value="Unassembled WGS sequence"/>
</dbReference>
<name>A0A917AWT3_9BACI</name>
<proteinExistence type="predicted"/>
<accession>A0A917AWT3</accession>
<dbReference type="RefSeq" id="WP_188389933.1">
    <property type="nucleotide sequence ID" value="NZ_BMFK01000006.1"/>
</dbReference>
<sequence>MERSGSCKKCGHTRFSEGVLGKSGYDKVRNPSKMFGGSNLLLLFCESCGEVASLRVERPDKIKD</sequence>
<protein>
    <submittedName>
        <fullName evidence="1">Uncharacterized protein</fullName>
    </submittedName>
</protein>